<gene>
    <name evidence="3" type="ORF">DPM35_13780</name>
</gene>
<dbReference type="SUPFAM" id="SSF54060">
    <property type="entry name" value="His-Me finger endonucleases"/>
    <property type="match status" value="1"/>
</dbReference>
<dbReference type="AlphaFoldDB" id="A0A330GZR3"/>
<reference evidence="3 4" key="1">
    <citation type="submission" date="2018-07" db="EMBL/GenBank/DDBJ databases">
        <title>Diversity of Mesorhizobium strains in Brazil.</title>
        <authorList>
            <person name="Helene L.C.F."/>
            <person name="Dall'Agnol R."/>
            <person name="Delamuta J.R.M."/>
            <person name="Hungria M."/>
        </authorList>
    </citation>
    <scope>NUCLEOTIDE SEQUENCE [LARGE SCALE GENOMIC DNA]</scope>
    <source>
        <strain evidence="3 4">CNPSo 3140</strain>
    </source>
</reference>
<dbReference type="Proteomes" id="UP000251956">
    <property type="component" value="Unassembled WGS sequence"/>
</dbReference>
<keyword evidence="3" id="KW-0378">Hydrolase</keyword>
<dbReference type="InterPro" id="IPR003615">
    <property type="entry name" value="HNH_nuc"/>
</dbReference>
<evidence type="ECO:0000313" key="3">
    <source>
        <dbReference type="EMBL" id="RAZ75815.1"/>
    </source>
</evidence>
<dbReference type="RefSeq" id="WP_112127843.1">
    <property type="nucleotide sequence ID" value="NZ_QMBQ01000004.1"/>
</dbReference>
<evidence type="ECO:0000313" key="4">
    <source>
        <dbReference type="Proteomes" id="UP000251956"/>
    </source>
</evidence>
<keyword evidence="4" id="KW-1185">Reference proteome</keyword>
<keyword evidence="3" id="KW-0255">Endonuclease</keyword>
<dbReference type="InterPro" id="IPR044925">
    <property type="entry name" value="His-Me_finger_sf"/>
</dbReference>
<dbReference type="Pfam" id="PF13392">
    <property type="entry name" value="HNH_3"/>
    <property type="match status" value="1"/>
</dbReference>
<dbReference type="Gene3D" id="3.90.75.10">
    <property type="entry name" value="Homing Intron 3 (I-ppo) Encoded Endonuclease, Chain A"/>
    <property type="match status" value="1"/>
</dbReference>
<feature type="region of interest" description="Disordered" evidence="1">
    <location>
        <begin position="99"/>
        <end position="122"/>
    </location>
</feature>
<feature type="compositionally biased region" description="Basic residues" evidence="1">
    <location>
        <begin position="110"/>
        <end position="122"/>
    </location>
</feature>
<name>A0A330GZR3_9HYPH</name>
<sequence>MNSPLARRDLIRERIMACVEVTDTGYETPCHIWTGSDSGDGRGGGYPRMKLNDRTCAAHIVSFTNEFGYVPRNKQIDHKCRQRLCVNPDHLEMVSHIENQKRRDAANGVVRRKRKRRKAVAA</sequence>
<comment type="caution">
    <text evidence="3">The sequence shown here is derived from an EMBL/GenBank/DDBJ whole genome shotgun (WGS) entry which is preliminary data.</text>
</comment>
<dbReference type="GO" id="GO:0004519">
    <property type="term" value="F:endonuclease activity"/>
    <property type="evidence" value="ECO:0007669"/>
    <property type="project" value="UniProtKB-KW"/>
</dbReference>
<organism evidence="3 4">
    <name type="scientific">Mesorhizobium atlanticum</name>
    <dbReference type="NCBI Taxonomy" id="2233532"/>
    <lineage>
        <taxon>Bacteria</taxon>
        <taxon>Pseudomonadati</taxon>
        <taxon>Pseudomonadota</taxon>
        <taxon>Alphaproteobacteria</taxon>
        <taxon>Hyphomicrobiales</taxon>
        <taxon>Phyllobacteriaceae</taxon>
        <taxon>Mesorhizobium</taxon>
    </lineage>
</organism>
<evidence type="ECO:0000259" key="2">
    <source>
        <dbReference type="Pfam" id="PF13392"/>
    </source>
</evidence>
<protein>
    <submittedName>
        <fullName evidence="3">HNH endonuclease</fullName>
    </submittedName>
</protein>
<dbReference type="OrthoDB" id="7728307at2"/>
<accession>A0A330GZR3</accession>
<feature type="domain" description="HNH nuclease" evidence="2">
    <location>
        <begin position="57"/>
        <end position="100"/>
    </location>
</feature>
<proteinExistence type="predicted"/>
<keyword evidence="3" id="KW-0540">Nuclease</keyword>
<evidence type="ECO:0000256" key="1">
    <source>
        <dbReference type="SAM" id="MobiDB-lite"/>
    </source>
</evidence>
<dbReference type="InterPro" id="IPR044930">
    <property type="entry name" value="Homing_endonuclease_His-Me"/>
</dbReference>
<dbReference type="EMBL" id="QMBQ01000004">
    <property type="protein sequence ID" value="RAZ75815.1"/>
    <property type="molecule type" value="Genomic_DNA"/>
</dbReference>